<keyword evidence="9" id="KW-1185">Reference proteome</keyword>
<gene>
    <name evidence="8" type="ORF">CVT25_000619</name>
</gene>
<evidence type="ECO:0000313" key="8">
    <source>
        <dbReference type="EMBL" id="PPQ95051.1"/>
    </source>
</evidence>
<comment type="similarity">
    <text evidence="1">Belongs to the aldo/keto reductase family.</text>
</comment>
<proteinExistence type="inferred from homology"/>
<evidence type="ECO:0000256" key="3">
    <source>
        <dbReference type="ARBA" id="ARBA00023002"/>
    </source>
</evidence>
<dbReference type="AlphaFoldDB" id="A0A409XWD6"/>
<evidence type="ECO:0000256" key="5">
    <source>
        <dbReference type="PIRSR" id="PIRSR000097-2"/>
    </source>
</evidence>
<sequence>MPASKSVKLNTGAEMPTLGLGTWKSGTGEVAHAVEFALKNGYTHIDTATAYENEAEVGAGIQASGVPRESFFLTTKLNNNDHKRVAEALEVSLKALKTDYLDLWLMHWPAPMVQDLSGPERSIDWLDTWKTMVKIYKENPQKVKAIGVSNFSIDYLKRLLADSDVVPAVNQIELHPSCTQEELVEFCREKGIVVTAYSPLGSNGSPLLQNPIVNKIAESHGVSPANVLISLQANKPGVTVLSKSVTDARIKANAKLIDLKLEEIKELQDIDKTEHFRICHPDWTGWGSLGFPDCE</sequence>
<dbReference type="Gene3D" id="3.20.20.100">
    <property type="entry name" value="NADP-dependent oxidoreductase domain"/>
    <property type="match status" value="1"/>
</dbReference>
<dbReference type="PRINTS" id="PR00069">
    <property type="entry name" value="ALDKETRDTASE"/>
</dbReference>
<name>A0A409XWD6_PSICY</name>
<dbReference type="GO" id="GO:0016616">
    <property type="term" value="F:oxidoreductase activity, acting on the CH-OH group of donors, NAD or NADP as acceptor"/>
    <property type="evidence" value="ECO:0007669"/>
    <property type="project" value="UniProtKB-ARBA"/>
</dbReference>
<dbReference type="EMBL" id="NHYD01000141">
    <property type="protein sequence ID" value="PPQ95051.1"/>
    <property type="molecule type" value="Genomic_DNA"/>
</dbReference>
<evidence type="ECO:0000256" key="1">
    <source>
        <dbReference type="ARBA" id="ARBA00007905"/>
    </source>
</evidence>
<feature type="domain" description="NADP-dependent oxidoreductase" evidence="7">
    <location>
        <begin position="18"/>
        <end position="271"/>
    </location>
</feature>
<dbReference type="OrthoDB" id="416253at2759"/>
<keyword evidence="2" id="KW-0521">NADP</keyword>
<feature type="binding site" evidence="5">
    <location>
        <position position="107"/>
    </location>
    <ligand>
        <name>substrate</name>
    </ligand>
</feature>
<dbReference type="InterPro" id="IPR023210">
    <property type="entry name" value="NADP_OxRdtase_dom"/>
</dbReference>
<dbReference type="SUPFAM" id="SSF51430">
    <property type="entry name" value="NAD(P)-linked oxidoreductase"/>
    <property type="match status" value="1"/>
</dbReference>
<organism evidence="8 9">
    <name type="scientific">Psilocybe cyanescens</name>
    <dbReference type="NCBI Taxonomy" id="93625"/>
    <lineage>
        <taxon>Eukaryota</taxon>
        <taxon>Fungi</taxon>
        <taxon>Dikarya</taxon>
        <taxon>Basidiomycota</taxon>
        <taxon>Agaricomycotina</taxon>
        <taxon>Agaricomycetes</taxon>
        <taxon>Agaricomycetidae</taxon>
        <taxon>Agaricales</taxon>
        <taxon>Agaricineae</taxon>
        <taxon>Strophariaceae</taxon>
        <taxon>Psilocybe</taxon>
    </lineage>
</organism>
<dbReference type="STRING" id="93625.A0A409XWD6"/>
<evidence type="ECO:0000259" key="7">
    <source>
        <dbReference type="Pfam" id="PF00248"/>
    </source>
</evidence>
<evidence type="ECO:0000313" key="9">
    <source>
        <dbReference type="Proteomes" id="UP000283269"/>
    </source>
</evidence>
<reference evidence="8 9" key="1">
    <citation type="journal article" date="2018" name="Evol. Lett.">
        <title>Horizontal gene cluster transfer increased hallucinogenic mushroom diversity.</title>
        <authorList>
            <person name="Reynolds H.T."/>
            <person name="Vijayakumar V."/>
            <person name="Gluck-Thaler E."/>
            <person name="Korotkin H.B."/>
            <person name="Matheny P.B."/>
            <person name="Slot J.C."/>
        </authorList>
    </citation>
    <scope>NUCLEOTIDE SEQUENCE [LARGE SCALE GENOMIC DNA]</scope>
    <source>
        <strain evidence="8 9">2631</strain>
    </source>
</reference>
<dbReference type="PANTHER" id="PTHR43827:SF3">
    <property type="entry name" value="NADP-DEPENDENT OXIDOREDUCTASE DOMAIN-CONTAINING PROTEIN"/>
    <property type="match status" value="1"/>
</dbReference>
<evidence type="ECO:0000256" key="2">
    <source>
        <dbReference type="ARBA" id="ARBA00022857"/>
    </source>
</evidence>
<accession>A0A409XWD6</accession>
<dbReference type="InterPro" id="IPR036812">
    <property type="entry name" value="NAD(P)_OxRdtase_dom_sf"/>
</dbReference>
<keyword evidence="3" id="KW-0560">Oxidoreductase</keyword>
<evidence type="ECO:0000256" key="6">
    <source>
        <dbReference type="PIRSR" id="PIRSR000097-3"/>
    </source>
</evidence>
<feature type="site" description="Lowers pKa of active site Tyr" evidence="6">
    <location>
        <position position="76"/>
    </location>
</feature>
<dbReference type="InParanoid" id="A0A409XWD6"/>
<protein>
    <recommendedName>
        <fullName evidence="7">NADP-dependent oxidoreductase domain-containing protein</fullName>
    </recommendedName>
</protein>
<dbReference type="FunFam" id="3.20.20.100:FF:000002">
    <property type="entry name" value="2,5-diketo-D-gluconic acid reductase A"/>
    <property type="match status" value="1"/>
</dbReference>
<dbReference type="InterPro" id="IPR020471">
    <property type="entry name" value="AKR"/>
</dbReference>
<comment type="caution">
    <text evidence="8">The sequence shown here is derived from an EMBL/GenBank/DDBJ whole genome shotgun (WGS) entry which is preliminary data.</text>
</comment>
<dbReference type="PIRSF" id="PIRSF000097">
    <property type="entry name" value="AKR"/>
    <property type="match status" value="1"/>
</dbReference>
<dbReference type="PANTHER" id="PTHR43827">
    <property type="entry name" value="2,5-DIKETO-D-GLUCONIC ACID REDUCTASE"/>
    <property type="match status" value="1"/>
</dbReference>
<evidence type="ECO:0000256" key="4">
    <source>
        <dbReference type="PIRSR" id="PIRSR000097-1"/>
    </source>
</evidence>
<dbReference type="Proteomes" id="UP000283269">
    <property type="component" value="Unassembled WGS sequence"/>
</dbReference>
<dbReference type="Pfam" id="PF00248">
    <property type="entry name" value="Aldo_ket_red"/>
    <property type="match status" value="1"/>
</dbReference>
<feature type="active site" description="Proton donor" evidence="4">
    <location>
        <position position="51"/>
    </location>
</feature>